<keyword evidence="4 10" id="KW-0863">Zinc-finger</keyword>
<keyword evidence="5" id="KW-0862">Zinc</keyword>
<protein>
    <submittedName>
        <fullName evidence="14">Zinc finger protein 26-like</fullName>
    </submittedName>
</protein>
<keyword evidence="7" id="KW-0238">DNA-binding</keyword>
<proteinExistence type="predicted"/>
<dbReference type="InterPro" id="IPR050752">
    <property type="entry name" value="C2H2-ZF_domain"/>
</dbReference>
<evidence type="ECO:0000256" key="8">
    <source>
        <dbReference type="ARBA" id="ARBA00023163"/>
    </source>
</evidence>
<dbReference type="InterPro" id="IPR036236">
    <property type="entry name" value="Znf_C2H2_sf"/>
</dbReference>
<keyword evidence="8" id="KW-0804">Transcription</keyword>
<feature type="domain" description="C2H2-type" evidence="12">
    <location>
        <begin position="446"/>
        <end position="473"/>
    </location>
</feature>
<dbReference type="Pfam" id="PF12874">
    <property type="entry name" value="zf-met"/>
    <property type="match status" value="2"/>
</dbReference>
<keyword evidence="13" id="KW-1185">Reference proteome</keyword>
<evidence type="ECO:0000256" key="6">
    <source>
        <dbReference type="ARBA" id="ARBA00023015"/>
    </source>
</evidence>
<keyword evidence="6" id="KW-0805">Transcription regulation</keyword>
<dbReference type="GO" id="GO:0000978">
    <property type="term" value="F:RNA polymerase II cis-regulatory region sequence-specific DNA binding"/>
    <property type="evidence" value="ECO:0007669"/>
    <property type="project" value="TreeGrafter"/>
</dbReference>
<evidence type="ECO:0000256" key="1">
    <source>
        <dbReference type="ARBA" id="ARBA00004123"/>
    </source>
</evidence>
<dbReference type="GO" id="GO:0000981">
    <property type="term" value="F:DNA-binding transcription factor activity, RNA polymerase II-specific"/>
    <property type="evidence" value="ECO:0007669"/>
    <property type="project" value="TreeGrafter"/>
</dbReference>
<evidence type="ECO:0000313" key="14">
    <source>
        <dbReference type="RefSeq" id="XP_025419017.1"/>
    </source>
</evidence>
<feature type="domain" description="C2H2-type" evidence="12">
    <location>
        <begin position="703"/>
        <end position="735"/>
    </location>
</feature>
<evidence type="ECO:0000256" key="10">
    <source>
        <dbReference type="PROSITE-ProRule" id="PRU00042"/>
    </source>
</evidence>
<evidence type="ECO:0000256" key="9">
    <source>
        <dbReference type="ARBA" id="ARBA00023242"/>
    </source>
</evidence>
<feature type="region of interest" description="Disordered" evidence="11">
    <location>
        <begin position="45"/>
        <end position="81"/>
    </location>
</feature>
<dbReference type="OrthoDB" id="654211at2759"/>
<evidence type="ECO:0000256" key="5">
    <source>
        <dbReference type="ARBA" id="ARBA00022833"/>
    </source>
</evidence>
<sequence length="944" mass="105756">MPAHFIHPSPEVVFMRKPQRGQLRSLCGHRKMSIAASKQVIVYAKPDDGDSTTDADDEPAIPGTDRNRKGRPKGSKNKSLFNSFNHQCEKRSFAYSMRPGPAARCVPCGRTYDGHPLAHSLEHHQTVCPVCGRSFKLSLAEHIKSHGTRYQVNIMTVTCYECYDCREKFGNARIMAEHVLDEHVAYSNDGGGDGGRRDGRCALCDSADIADSEDGLRDHVSAVHAADVSDFPHLCAYCDQPQPDQASLVEHLVGKHSRKTAEVVVNGLGCVSCDLWFGDRSAVADHLVDVHCPVKTFSHPAVYRCRVCKAGFKTQINVLRHACNGIKVPHCELCDKTFPSKMRYAFHLQFHEHPLYARMHLHCDLCLAEFADEYHLYDHIRFRHELHDKAVCEICGRTFKSSMGLNIHHRYHDGLRNFTCKVCDKSFLNKSTLKEHEISHMDVKPYQCHICGQYLSRASRLRSHVKTHRAAESTEQTCYCCGTCGFVAPGPGLLARHADKEHEDGDRAGDAVVQLALVVKCEFCDSTYADAARLDEHRGAAHANAADDSEAFVCMVCSSAFSTYSRLTTHKLTHGINVESVMADIGRESESADDDCSRFHIPQYFSCQHCAKMCLHYTYFCLHRRLKHAPGVKTHTCDLCYMDFKTSWKLTYHKKTVHGQLATVKSNYKYQCTVCSRRFMKLGALNLHKTRTHIDVVGDVCKYLCHRCGKFFSSEESLKTHDRDDASCEYRCNDPAAVRRHQRRTYKMSSATTVNQPPAPSSPASKEPQACCSSNSSSSINGVRTENDAASPDDPAPLHPPSTIDVLCVLCHERFLDSELFRQHLREHVTSYGAFLCESCLVPFLSSAAFNVHMTTMCPTALVPPDVRFFDVPKKEPPDEQKPLVVDCSAIFKTTPPEQSAENVLPGIDERKVSQTSSVNELFTFVSTSRTTVVLDQMDSLRTT</sequence>
<dbReference type="RefSeq" id="XP_025419017.1">
    <property type="nucleotide sequence ID" value="XM_025563232.1"/>
</dbReference>
<dbReference type="GeneID" id="112689493"/>
<feature type="domain" description="C2H2-type" evidence="12">
    <location>
        <begin position="390"/>
        <end position="417"/>
    </location>
</feature>
<feature type="domain" description="C2H2-type" evidence="12">
    <location>
        <begin position="418"/>
        <end position="445"/>
    </location>
</feature>
<feature type="region of interest" description="Disordered" evidence="11">
    <location>
        <begin position="744"/>
        <end position="797"/>
    </location>
</feature>
<dbReference type="FunFam" id="3.30.160.60:FF:000446">
    <property type="entry name" value="Zinc finger protein"/>
    <property type="match status" value="1"/>
</dbReference>
<feature type="compositionally biased region" description="Polar residues" evidence="11">
    <location>
        <begin position="747"/>
        <end position="756"/>
    </location>
</feature>
<dbReference type="AlphaFoldDB" id="A0A8B8G845"/>
<dbReference type="SMART" id="SM00355">
    <property type="entry name" value="ZnF_C2H2"/>
    <property type="match status" value="19"/>
</dbReference>
<dbReference type="PROSITE" id="PS00028">
    <property type="entry name" value="ZINC_FINGER_C2H2_1"/>
    <property type="match status" value="12"/>
</dbReference>
<dbReference type="Pfam" id="PF00096">
    <property type="entry name" value="zf-C2H2"/>
    <property type="match status" value="2"/>
</dbReference>
<dbReference type="GO" id="GO:0008270">
    <property type="term" value="F:zinc ion binding"/>
    <property type="evidence" value="ECO:0007669"/>
    <property type="project" value="UniProtKB-KW"/>
</dbReference>
<comment type="subcellular location">
    <subcellularLocation>
        <location evidence="1">Nucleus</location>
    </subcellularLocation>
</comment>
<dbReference type="GO" id="GO:0005634">
    <property type="term" value="C:nucleus"/>
    <property type="evidence" value="ECO:0007669"/>
    <property type="project" value="UniProtKB-SubCell"/>
</dbReference>
<dbReference type="Gene3D" id="3.30.160.60">
    <property type="entry name" value="Classic Zinc Finger"/>
    <property type="match status" value="6"/>
</dbReference>
<dbReference type="PANTHER" id="PTHR24384">
    <property type="entry name" value="FINGER PUTATIVE TRANSCRIPTION FACTOR FAMILY-RELATED"/>
    <property type="match status" value="1"/>
</dbReference>
<organism evidence="13 14">
    <name type="scientific">Sipha flava</name>
    <name type="common">yellow sugarcane aphid</name>
    <dbReference type="NCBI Taxonomy" id="143950"/>
    <lineage>
        <taxon>Eukaryota</taxon>
        <taxon>Metazoa</taxon>
        <taxon>Ecdysozoa</taxon>
        <taxon>Arthropoda</taxon>
        <taxon>Hexapoda</taxon>
        <taxon>Insecta</taxon>
        <taxon>Pterygota</taxon>
        <taxon>Neoptera</taxon>
        <taxon>Paraneoptera</taxon>
        <taxon>Hemiptera</taxon>
        <taxon>Sternorrhyncha</taxon>
        <taxon>Aphidomorpha</taxon>
        <taxon>Aphidoidea</taxon>
        <taxon>Aphididae</taxon>
        <taxon>Sipha</taxon>
    </lineage>
</organism>
<evidence type="ECO:0000256" key="11">
    <source>
        <dbReference type="SAM" id="MobiDB-lite"/>
    </source>
</evidence>
<feature type="compositionally biased region" description="Acidic residues" evidence="11">
    <location>
        <begin position="49"/>
        <end position="59"/>
    </location>
</feature>
<accession>A0A8B8G845</accession>
<feature type="domain" description="C2H2-type" evidence="12">
    <location>
        <begin position="670"/>
        <end position="693"/>
    </location>
</feature>
<keyword evidence="2" id="KW-0479">Metal-binding</keyword>
<name>A0A8B8G845_9HEMI</name>
<dbReference type="PROSITE" id="PS50157">
    <property type="entry name" value="ZINC_FINGER_C2H2_2"/>
    <property type="match status" value="6"/>
</dbReference>
<evidence type="ECO:0000256" key="7">
    <source>
        <dbReference type="ARBA" id="ARBA00023125"/>
    </source>
</evidence>
<evidence type="ECO:0000313" key="13">
    <source>
        <dbReference type="Proteomes" id="UP000694846"/>
    </source>
</evidence>
<gene>
    <name evidence="14" type="primary">LOC112689493</name>
</gene>
<evidence type="ECO:0000256" key="4">
    <source>
        <dbReference type="ARBA" id="ARBA00022771"/>
    </source>
</evidence>
<keyword evidence="9" id="KW-0539">Nucleus</keyword>
<dbReference type="SUPFAM" id="SSF57667">
    <property type="entry name" value="beta-beta-alpha zinc fingers"/>
    <property type="match status" value="3"/>
</dbReference>
<evidence type="ECO:0000256" key="2">
    <source>
        <dbReference type="ARBA" id="ARBA00022723"/>
    </source>
</evidence>
<dbReference type="PANTHER" id="PTHR24384:SF189">
    <property type="entry name" value="C2H2-TYPE DOMAIN-CONTAINING PROTEIN-RELATED"/>
    <property type="match status" value="1"/>
</dbReference>
<reference evidence="14" key="1">
    <citation type="submission" date="2025-08" db="UniProtKB">
        <authorList>
            <consortium name="RefSeq"/>
        </authorList>
    </citation>
    <scope>IDENTIFICATION</scope>
    <source>
        <tissue evidence="14">Whole body</tissue>
    </source>
</reference>
<evidence type="ECO:0000256" key="3">
    <source>
        <dbReference type="ARBA" id="ARBA00022737"/>
    </source>
</evidence>
<dbReference type="Proteomes" id="UP000694846">
    <property type="component" value="Unplaced"/>
</dbReference>
<dbReference type="InterPro" id="IPR013087">
    <property type="entry name" value="Znf_C2H2_type"/>
</dbReference>
<evidence type="ECO:0000259" key="12">
    <source>
        <dbReference type="PROSITE" id="PS50157"/>
    </source>
</evidence>
<keyword evidence="3" id="KW-0677">Repeat</keyword>
<feature type="domain" description="C2H2-type" evidence="12">
    <location>
        <begin position="552"/>
        <end position="574"/>
    </location>
</feature>